<comment type="similarity">
    <text evidence="2">Belongs to the AB hydrolase superfamily. MetX family.</text>
</comment>
<dbReference type="Proteomes" id="UP000310458">
    <property type="component" value="Unassembled WGS sequence"/>
</dbReference>
<comment type="pathway">
    <text evidence="2">Amino-acid biosynthesis; L-methionine biosynthesis via de novo pathway; O-acetyl-L-homoserine from L-homoserine: step 1/1.</text>
</comment>
<dbReference type="GO" id="GO:0005737">
    <property type="term" value="C:cytoplasm"/>
    <property type="evidence" value="ECO:0007669"/>
    <property type="project" value="UniProtKB-SubCell"/>
</dbReference>
<dbReference type="InterPro" id="IPR008220">
    <property type="entry name" value="HAT_MetX-like"/>
</dbReference>
<dbReference type="InterPro" id="IPR000073">
    <property type="entry name" value="AB_hydrolase_1"/>
</dbReference>
<dbReference type="GO" id="GO:0009086">
    <property type="term" value="P:methionine biosynthetic process"/>
    <property type="evidence" value="ECO:0007669"/>
    <property type="project" value="UniProtKB-UniRule"/>
</dbReference>
<feature type="active site" description="Nucleophile" evidence="2 3">
    <location>
        <position position="140"/>
    </location>
</feature>
<feature type="binding site" evidence="2">
    <location>
        <position position="343"/>
    </location>
    <ligand>
        <name>substrate</name>
    </ligand>
</feature>
<evidence type="ECO:0000313" key="6">
    <source>
        <dbReference type="Proteomes" id="UP000310458"/>
    </source>
</evidence>
<feature type="binding site" evidence="2">
    <location>
        <position position="209"/>
    </location>
    <ligand>
        <name>substrate</name>
    </ligand>
</feature>
<comment type="caution">
    <text evidence="5">The sequence shown here is derived from an EMBL/GenBank/DDBJ whole genome shotgun (WGS) entry which is preliminary data.</text>
</comment>
<evidence type="ECO:0000259" key="4">
    <source>
        <dbReference type="Pfam" id="PF00561"/>
    </source>
</evidence>
<dbReference type="NCBIfam" id="NF001209">
    <property type="entry name" value="PRK00175.1"/>
    <property type="match status" value="1"/>
</dbReference>
<feature type="domain" description="AB hydrolase-1" evidence="4">
    <location>
        <begin position="38"/>
        <end position="347"/>
    </location>
</feature>
<keyword evidence="6" id="KW-1185">Reference proteome</keyword>
<dbReference type="HAMAP" id="MF_00296">
    <property type="entry name" value="MetX_acyltransf"/>
    <property type="match status" value="1"/>
</dbReference>
<dbReference type="EMBL" id="VAVZ01000012">
    <property type="protein sequence ID" value="TLP98198.1"/>
    <property type="molecule type" value="Genomic_DNA"/>
</dbReference>
<dbReference type="EC" id="2.3.1.31" evidence="2"/>
<keyword evidence="2 5" id="KW-0012">Acyltransferase</keyword>
<evidence type="ECO:0000256" key="2">
    <source>
        <dbReference type="HAMAP-Rule" id="MF_00296"/>
    </source>
</evidence>
<dbReference type="Gene3D" id="3.40.50.1820">
    <property type="entry name" value="alpha/beta hydrolase"/>
    <property type="match status" value="1"/>
</dbReference>
<feature type="active site" evidence="2 3">
    <location>
        <position position="312"/>
    </location>
</feature>
<dbReference type="SUPFAM" id="SSF53474">
    <property type="entry name" value="alpha/beta-Hydrolases"/>
    <property type="match status" value="1"/>
</dbReference>
<dbReference type="OrthoDB" id="9800754at2"/>
<dbReference type="UniPathway" id="UPA00051">
    <property type="reaction ID" value="UER00074"/>
</dbReference>
<sequence length="362" mass="38810">MLKTYDAGSFAFETGGYLPAVTLAYETWGELNAAGDNAVLVAHALTGDTHVASSDADPSTGWWEGLLGPGRPIDTEKWFVIAPAMVGGCYGSTGASSLDPEGVPWGSRFPFVTIRDAVNLEKRLLDELGVRTLHTVIGGSMGGARALEWAVSHPEFVHSFAVFACGAASTAEQIAFGQAQVMAIRNDPHFNGGDYYSGPRPDAGLGLARRIAHVTYRTEAELQLRFGRAAQGVEEPLGGTQLAGEGVRTGRYQVESYLDHQAAKLVQRFDPNAYITMAEALISHDVGRSRGGLEAALQRVRATPFLAAVDTDRLYFPEQSQQIADLIPGDHTVHTITSHIGHDGFLTSAEQLGDSMRARLDL</sequence>
<comment type="caution">
    <text evidence="2">Lacks conserved residue(s) required for the propagation of feature annotation.</text>
</comment>
<gene>
    <name evidence="2" type="primary">metXA</name>
    <name evidence="5" type="ORF">FEF26_05940</name>
</gene>
<evidence type="ECO:0000256" key="3">
    <source>
        <dbReference type="PIRSR" id="PIRSR000443-1"/>
    </source>
</evidence>
<dbReference type="NCBIfam" id="TIGR01392">
    <property type="entry name" value="homoserO_Ac_trn"/>
    <property type="match status" value="1"/>
</dbReference>
<dbReference type="PANTHER" id="PTHR32268:SF11">
    <property type="entry name" value="HOMOSERINE O-ACETYLTRANSFERASE"/>
    <property type="match status" value="1"/>
</dbReference>
<keyword evidence="1 2" id="KW-0808">Transferase</keyword>
<proteinExistence type="inferred from homology"/>
<keyword evidence="2" id="KW-0963">Cytoplasm</keyword>
<dbReference type="Pfam" id="PF00561">
    <property type="entry name" value="Abhydrolase_1"/>
    <property type="match status" value="1"/>
</dbReference>
<dbReference type="GO" id="GO:0009092">
    <property type="term" value="P:homoserine metabolic process"/>
    <property type="evidence" value="ECO:0007669"/>
    <property type="project" value="TreeGrafter"/>
</dbReference>
<dbReference type="InterPro" id="IPR029058">
    <property type="entry name" value="AB_hydrolase_fold"/>
</dbReference>
<dbReference type="PANTHER" id="PTHR32268">
    <property type="entry name" value="HOMOSERINE O-ACETYLTRANSFERASE"/>
    <property type="match status" value="1"/>
</dbReference>
<keyword evidence="2" id="KW-0028">Amino-acid biosynthesis</keyword>
<evidence type="ECO:0000256" key="1">
    <source>
        <dbReference type="ARBA" id="ARBA00022679"/>
    </source>
</evidence>
<dbReference type="RefSeq" id="WP_138252651.1">
    <property type="nucleotide sequence ID" value="NZ_VAVZ01000012.1"/>
</dbReference>
<dbReference type="AlphaFoldDB" id="A0A5R9BC67"/>
<name>A0A5R9BC67_9MICC</name>
<dbReference type="PIRSF" id="PIRSF000443">
    <property type="entry name" value="Homoser_Ac_trans"/>
    <property type="match status" value="1"/>
</dbReference>
<dbReference type="Gene3D" id="1.10.1740.110">
    <property type="match status" value="1"/>
</dbReference>
<comment type="subcellular location">
    <subcellularLocation>
        <location evidence="2">Cytoplasm</location>
    </subcellularLocation>
</comment>
<reference evidence="5 6" key="1">
    <citation type="submission" date="2019-05" db="EMBL/GenBank/DDBJ databases">
        <title>Nesterenkonia sp. GY074 isolated from the Southern Atlantic Ocean.</title>
        <authorList>
            <person name="Zhang G."/>
        </authorList>
    </citation>
    <scope>NUCLEOTIDE SEQUENCE [LARGE SCALE GENOMIC DNA]</scope>
    <source>
        <strain evidence="5 6">GY074</strain>
    </source>
</reference>
<comment type="function">
    <text evidence="2">Transfers an acetyl group from acetyl-CoA to L-homoserine, forming acetyl-L-homoserine.</text>
</comment>
<comment type="catalytic activity">
    <reaction evidence="2">
        <text>L-homoserine + acetyl-CoA = O-acetyl-L-homoserine + CoA</text>
        <dbReference type="Rhea" id="RHEA:13701"/>
        <dbReference type="ChEBI" id="CHEBI:57287"/>
        <dbReference type="ChEBI" id="CHEBI:57288"/>
        <dbReference type="ChEBI" id="CHEBI:57476"/>
        <dbReference type="ChEBI" id="CHEBI:57716"/>
        <dbReference type="EC" id="2.3.1.31"/>
    </reaction>
</comment>
<comment type="subunit">
    <text evidence="2">Homodimer.</text>
</comment>
<accession>A0A5R9BC67</accession>
<keyword evidence="2" id="KW-0486">Methionine biosynthesis</keyword>
<protein>
    <recommendedName>
        <fullName evidence="2">Homoserine O-acetyltransferase</fullName>
        <shortName evidence="2">HAT</shortName>
        <ecNumber evidence="2">2.3.1.31</ecNumber>
    </recommendedName>
    <alternativeName>
        <fullName evidence="2">Homoserine transacetylase</fullName>
        <shortName evidence="2">HTA</shortName>
    </alternativeName>
</protein>
<dbReference type="GO" id="GO:0004414">
    <property type="term" value="F:homoserine O-acetyltransferase activity"/>
    <property type="evidence" value="ECO:0007669"/>
    <property type="project" value="UniProtKB-UniRule"/>
</dbReference>
<organism evidence="5 6">
    <name type="scientific">Nesterenkonia salmonea</name>
    <dbReference type="NCBI Taxonomy" id="1804987"/>
    <lineage>
        <taxon>Bacteria</taxon>
        <taxon>Bacillati</taxon>
        <taxon>Actinomycetota</taxon>
        <taxon>Actinomycetes</taxon>
        <taxon>Micrococcales</taxon>
        <taxon>Micrococcaceae</taxon>
        <taxon>Nesterenkonia</taxon>
    </lineage>
</organism>
<evidence type="ECO:0000313" key="5">
    <source>
        <dbReference type="EMBL" id="TLP98198.1"/>
    </source>
</evidence>
<feature type="active site" evidence="2 3">
    <location>
        <position position="342"/>
    </location>
</feature>